<dbReference type="Pfam" id="PF02909">
    <property type="entry name" value="TetR_C_1"/>
    <property type="match status" value="1"/>
</dbReference>
<dbReference type="Gene3D" id="1.10.10.60">
    <property type="entry name" value="Homeodomain-like"/>
    <property type="match status" value="1"/>
</dbReference>
<evidence type="ECO:0000313" key="7">
    <source>
        <dbReference type="Proteomes" id="UP001555826"/>
    </source>
</evidence>
<dbReference type="PROSITE" id="PS50977">
    <property type="entry name" value="HTH_TETR_2"/>
    <property type="match status" value="1"/>
</dbReference>
<dbReference type="InterPro" id="IPR009057">
    <property type="entry name" value="Homeodomain-like_sf"/>
</dbReference>
<comment type="caution">
    <text evidence="6">The sequence shown here is derived from an EMBL/GenBank/DDBJ whole genome shotgun (WGS) entry which is preliminary data.</text>
</comment>
<organism evidence="6 7">
    <name type="scientific">Kineococcus endophyticus</name>
    <dbReference type="NCBI Taxonomy" id="1181883"/>
    <lineage>
        <taxon>Bacteria</taxon>
        <taxon>Bacillati</taxon>
        <taxon>Actinomycetota</taxon>
        <taxon>Actinomycetes</taxon>
        <taxon>Kineosporiales</taxon>
        <taxon>Kineosporiaceae</taxon>
        <taxon>Kineococcus</taxon>
    </lineage>
</organism>
<keyword evidence="3" id="KW-0804">Transcription</keyword>
<keyword evidence="1" id="KW-0805">Transcription regulation</keyword>
<dbReference type="SUPFAM" id="SSF46689">
    <property type="entry name" value="Homeodomain-like"/>
    <property type="match status" value="1"/>
</dbReference>
<dbReference type="InterPro" id="IPR036271">
    <property type="entry name" value="Tet_transcr_reg_TetR-rel_C_sf"/>
</dbReference>
<dbReference type="PANTHER" id="PTHR30055:SF151">
    <property type="entry name" value="TRANSCRIPTIONAL REGULATORY PROTEIN"/>
    <property type="match status" value="1"/>
</dbReference>
<keyword evidence="7" id="KW-1185">Reference proteome</keyword>
<dbReference type="SUPFAM" id="SSF48498">
    <property type="entry name" value="Tetracyclin repressor-like, C-terminal domain"/>
    <property type="match status" value="1"/>
</dbReference>
<dbReference type="EMBL" id="JBFNQN010000006">
    <property type="protein sequence ID" value="MEW9265108.1"/>
    <property type="molecule type" value="Genomic_DNA"/>
</dbReference>
<evidence type="ECO:0000313" key="6">
    <source>
        <dbReference type="EMBL" id="MEW9265108.1"/>
    </source>
</evidence>
<dbReference type="PANTHER" id="PTHR30055">
    <property type="entry name" value="HTH-TYPE TRANSCRIPTIONAL REGULATOR RUTR"/>
    <property type="match status" value="1"/>
</dbReference>
<proteinExistence type="predicted"/>
<name>A0ABV3P660_9ACTN</name>
<dbReference type="InterPro" id="IPR001647">
    <property type="entry name" value="HTH_TetR"/>
</dbReference>
<feature type="DNA-binding region" description="H-T-H motif" evidence="4">
    <location>
        <begin position="43"/>
        <end position="62"/>
    </location>
</feature>
<evidence type="ECO:0000259" key="5">
    <source>
        <dbReference type="PROSITE" id="PS50977"/>
    </source>
</evidence>
<evidence type="ECO:0000256" key="2">
    <source>
        <dbReference type="ARBA" id="ARBA00023125"/>
    </source>
</evidence>
<dbReference type="Proteomes" id="UP001555826">
    <property type="component" value="Unassembled WGS sequence"/>
</dbReference>
<feature type="domain" description="HTH tetR-type" evidence="5">
    <location>
        <begin position="20"/>
        <end position="80"/>
    </location>
</feature>
<evidence type="ECO:0000256" key="3">
    <source>
        <dbReference type="ARBA" id="ARBA00023163"/>
    </source>
</evidence>
<accession>A0ABV3P660</accession>
<dbReference type="InterPro" id="IPR004111">
    <property type="entry name" value="Repressor_TetR_C"/>
</dbReference>
<evidence type="ECO:0000256" key="4">
    <source>
        <dbReference type="PROSITE-ProRule" id="PRU00335"/>
    </source>
</evidence>
<gene>
    <name evidence="6" type="ORF">AB1207_10150</name>
</gene>
<sequence length="240" mass="26251">MPDVDELVVAGQERPSDRVPLSRERILASALEFIDEDGLGALTMRRLGARLGVEAMSLYRYVPGREELLDGVVDAMVGELGHDPEVLRRPTHGWQDFLQRLAHGVRRVAIAHPRAFPLVASTPPQAPWLRPPLRSVEWVETFLSGLVADGFSDDQAVAAYRAFTSFLLGNLLLEVSQRGGAVGPLDLVDEEVPPGGLDDAPHVRRLAPRLAEDRALQEFEESLESLIDRISVLVLGTSGA</sequence>
<dbReference type="Gene3D" id="1.10.357.10">
    <property type="entry name" value="Tetracycline Repressor, domain 2"/>
    <property type="match status" value="1"/>
</dbReference>
<dbReference type="InterPro" id="IPR050109">
    <property type="entry name" value="HTH-type_TetR-like_transc_reg"/>
</dbReference>
<evidence type="ECO:0000256" key="1">
    <source>
        <dbReference type="ARBA" id="ARBA00023015"/>
    </source>
</evidence>
<dbReference type="RefSeq" id="WP_367638250.1">
    <property type="nucleotide sequence ID" value="NZ_JBFNQN010000006.1"/>
</dbReference>
<protein>
    <submittedName>
        <fullName evidence="6">TetR/AcrR family transcriptional regulator C-terminal domain-containing protein</fullName>
    </submittedName>
</protein>
<dbReference type="Pfam" id="PF00440">
    <property type="entry name" value="TetR_N"/>
    <property type="match status" value="1"/>
</dbReference>
<reference evidence="6 7" key="1">
    <citation type="submission" date="2024-07" db="EMBL/GenBank/DDBJ databases">
        <authorList>
            <person name="Thanompreechachai J."/>
            <person name="Duangmal K."/>
        </authorList>
    </citation>
    <scope>NUCLEOTIDE SEQUENCE [LARGE SCALE GENOMIC DNA]</scope>
    <source>
        <strain evidence="6 7">KCTC 19886</strain>
    </source>
</reference>
<keyword evidence="2 4" id="KW-0238">DNA-binding</keyword>